<evidence type="ECO:0000256" key="1">
    <source>
        <dbReference type="SAM" id="Phobius"/>
    </source>
</evidence>
<keyword evidence="3" id="KW-1185">Reference proteome</keyword>
<organism evidence="2 3">
    <name type="scientific">Virgisporangium aurantiacum</name>
    <dbReference type="NCBI Taxonomy" id="175570"/>
    <lineage>
        <taxon>Bacteria</taxon>
        <taxon>Bacillati</taxon>
        <taxon>Actinomycetota</taxon>
        <taxon>Actinomycetes</taxon>
        <taxon>Micromonosporales</taxon>
        <taxon>Micromonosporaceae</taxon>
        <taxon>Virgisporangium</taxon>
    </lineage>
</organism>
<comment type="caution">
    <text evidence="2">The sequence shown here is derived from an EMBL/GenBank/DDBJ whole genome shotgun (WGS) entry which is preliminary data.</text>
</comment>
<dbReference type="AlphaFoldDB" id="A0A8J3ZI29"/>
<sequence length="291" mass="32126">MRCPHCRAECPRHRRGPHGGQCAECRRLFVTDRRVAYTAFPAEFLRQRIAALGRDGGFRVTSLQLQRDLLRKRPYPLERPPRLWDDDFDFAHPPAPPVVVAVGATALGYWWAVAVWRDALPVELIIGGVVALVLFCVPVFTFLGFLVYLLFRVVPLFVLRLSRRLARAVVPDRRKVVLTRSALTAVAHTVTTDLVDEHGTAPPPAPDPVRFAVLCPDPAVAACLWANEVGDRLGGLVVTTRDEVPRAAPVLDLSDRTPDDSPADLLAAVLRFGCRHLDAGRTGFLTWPVGG</sequence>
<dbReference type="EMBL" id="BOPG01000112">
    <property type="protein sequence ID" value="GIJ64216.1"/>
    <property type="molecule type" value="Genomic_DNA"/>
</dbReference>
<feature type="transmembrane region" description="Helical" evidence="1">
    <location>
        <begin position="124"/>
        <end position="151"/>
    </location>
</feature>
<keyword evidence="1" id="KW-0812">Transmembrane</keyword>
<accession>A0A8J3ZI29</accession>
<feature type="transmembrane region" description="Helical" evidence="1">
    <location>
        <begin position="95"/>
        <end position="112"/>
    </location>
</feature>
<keyword evidence="1" id="KW-1133">Transmembrane helix</keyword>
<keyword evidence="1" id="KW-0472">Membrane</keyword>
<evidence type="ECO:0000313" key="3">
    <source>
        <dbReference type="Proteomes" id="UP000612585"/>
    </source>
</evidence>
<protein>
    <submittedName>
        <fullName evidence="2">Uncharacterized protein</fullName>
    </submittedName>
</protein>
<gene>
    <name evidence="2" type="ORF">Vau01_117320</name>
</gene>
<name>A0A8J3ZI29_9ACTN</name>
<dbReference type="Proteomes" id="UP000612585">
    <property type="component" value="Unassembled WGS sequence"/>
</dbReference>
<reference evidence="2" key="1">
    <citation type="submission" date="2021-01" db="EMBL/GenBank/DDBJ databases">
        <title>Whole genome shotgun sequence of Virgisporangium aurantiacum NBRC 16421.</title>
        <authorList>
            <person name="Komaki H."/>
            <person name="Tamura T."/>
        </authorList>
    </citation>
    <scope>NUCLEOTIDE SEQUENCE</scope>
    <source>
        <strain evidence="2">NBRC 16421</strain>
    </source>
</reference>
<proteinExistence type="predicted"/>
<evidence type="ECO:0000313" key="2">
    <source>
        <dbReference type="EMBL" id="GIJ64216.1"/>
    </source>
</evidence>